<evidence type="ECO:0000256" key="6">
    <source>
        <dbReference type="ARBA" id="ARBA00022670"/>
    </source>
</evidence>
<feature type="active site" description="Acyl-ester intermediate" evidence="13">
    <location>
        <position position="55"/>
    </location>
</feature>
<reference evidence="19" key="1">
    <citation type="submission" date="2017-01" db="EMBL/GenBank/DDBJ databases">
        <authorList>
            <person name="Varghese N."/>
            <person name="Submissions S."/>
        </authorList>
    </citation>
    <scope>NUCLEOTIDE SEQUENCE [LARGE SCALE GENOMIC DNA]</scope>
    <source>
        <strain evidence="19">ATCC 51758</strain>
    </source>
</reference>
<dbReference type="EMBL" id="FTMD01000007">
    <property type="protein sequence ID" value="SIQ82332.1"/>
    <property type="molecule type" value="Genomic_DNA"/>
</dbReference>
<dbReference type="AlphaFoldDB" id="A0A1N6VWZ1"/>
<feature type="active site" evidence="13">
    <location>
        <position position="115"/>
    </location>
</feature>
<evidence type="ECO:0000256" key="2">
    <source>
        <dbReference type="ARBA" id="ARBA00004752"/>
    </source>
</evidence>
<dbReference type="PRINTS" id="PR00725">
    <property type="entry name" value="DADACBPTASE1"/>
</dbReference>
<keyword evidence="7 16" id="KW-0732">Signal</keyword>
<dbReference type="SUPFAM" id="SSF69189">
    <property type="entry name" value="Penicillin-binding protein associated domain"/>
    <property type="match status" value="1"/>
</dbReference>
<dbReference type="InterPro" id="IPR012338">
    <property type="entry name" value="Beta-lactam/transpept-like"/>
</dbReference>
<comment type="pathway">
    <text evidence="2">Cell wall biogenesis; peptidoglycan biosynthesis.</text>
</comment>
<comment type="catalytic activity">
    <reaction evidence="12">
        <text>Preferential cleavage: (Ac)2-L-Lys-D-Ala-|-D-Ala. Also transpeptidation of peptidyl-alanyl moieties that are N-acyl substituents of D-alanine.</text>
        <dbReference type="EC" id="3.4.16.4"/>
    </reaction>
</comment>
<feature type="chain" id="PRO_5009939087" description="serine-type D-Ala-D-Ala carboxypeptidase" evidence="16">
    <location>
        <begin position="19"/>
        <end position="375"/>
    </location>
</feature>
<dbReference type="GO" id="GO:0006508">
    <property type="term" value="P:proteolysis"/>
    <property type="evidence" value="ECO:0007669"/>
    <property type="project" value="UniProtKB-KW"/>
</dbReference>
<evidence type="ECO:0000256" key="8">
    <source>
        <dbReference type="ARBA" id="ARBA00022801"/>
    </source>
</evidence>
<keyword evidence="19" id="KW-1185">Reference proteome</keyword>
<dbReference type="InterPro" id="IPR012907">
    <property type="entry name" value="Peptidase_S11_C"/>
</dbReference>
<comment type="function">
    <text evidence="1">Removes C-terminal D-alanyl residues from sugar-peptide cell wall precursors.</text>
</comment>
<feature type="active site" description="Proton acceptor" evidence="13">
    <location>
        <position position="58"/>
    </location>
</feature>
<evidence type="ECO:0000256" key="3">
    <source>
        <dbReference type="ARBA" id="ARBA00007164"/>
    </source>
</evidence>
<keyword evidence="10" id="KW-0573">Peptidoglycan synthesis</keyword>
<evidence type="ECO:0000259" key="17">
    <source>
        <dbReference type="SMART" id="SM00936"/>
    </source>
</evidence>
<dbReference type="UniPathway" id="UPA00219"/>
<dbReference type="Pfam" id="PF07943">
    <property type="entry name" value="PBP5_C"/>
    <property type="match status" value="1"/>
</dbReference>
<evidence type="ECO:0000313" key="18">
    <source>
        <dbReference type="EMBL" id="SIQ82332.1"/>
    </source>
</evidence>
<keyword evidence="6" id="KW-0645">Protease</keyword>
<proteinExistence type="inferred from homology"/>
<evidence type="ECO:0000256" key="15">
    <source>
        <dbReference type="RuleBase" id="RU004016"/>
    </source>
</evidence>
<evidence type="ECO:0000256" key="14">
    <source>
        <dbReference type="PIRSR" id="PIRSR618044-2"/>
    </source>
</evidence>
<accession>A0A1N6VWZ1</accession>
<gene>
    <name evidence="18" type="ORF">SAMN05421829_10751</name>
</gene>
<dbReference type="InterPro" id="IPR015956">
    <property type="entry name" value="Peniciliin-bd_prot_C_sf"/>
</dbReference>
<evidence type="ECO:0000313" key="19">
    <source>
        <dbReference type="Proteomes" id="UP000186819"/>
    </source>
</evidence>
<dbReference type="PANTHER" id="PTHR21581:SF6">
    <property type="entry name" value="TRAFFICKING PROTEIN PARTICLE COMPLEX SUBUNIT 12"/>
    <property type="match status" value="1"/>
</dbReference>
<comment type="similarity">
    <text evidence="3 15">Belongs to the peptidase S11 family.</text>
</comment>
<protein>
    <recommendedName>
        <fullName evidence="4">serine-type D-Ala-D-Ala carboxypeptidase</fullName>
        <ecNumber evidence="4">3.4.16.4</ecNumber>
    </recommendedName>
</protein>
<keyword evidence="5" id="KW-0121">Carboxypeptidase</keyword>
<dbReference type="SUPFAM" id="SSF56601">
    <property type="entry name" value="beta-lactamase/transpeptidase-like"/>
    <property type="match status" value="1"/>
</dbReference>
<dbReference type="InterPro" id="IPR018044">
    <property type="entry name" value="Peptidase_S11"/>
</dbReference>
<keyword evidence="11" id="KW-0961">Cell wall biogenesis/degradation</keyword>
<evidence type="ECO:0000256" key="4">
    <source>
        <dbReference type="ARBA" id="ARBA00012448"/>
    </source>
</evidence>
<evidence type="ECO:0000256" key="1">
    <source>
        <dbReference type="ARBA" id="ARBA00003217"/>
    </source>
</evidence>
<dbReference type="STRING" id="34027.SAMN05421829_10751"/>
<dbReference type="SMART" id="SM00936">
    <property type="entry name" value="PBP5_C"/>
    <property type="match status" value="1"/>
</dbReference>
<dbReference type="Proteomes" id="UP000186819">
    <property type="component" value="Unassembled WGS sequence"/>
</dbReference>
<dbReference type="InterPro" id="IPR001967">
    <property type="entry name" value="Peptidase_S11_N"/>
</dbReference>
<evidence type="ECO:0000256" key="7">
    <source>
        <dbReference type="ARBA" id="ARBA00022729"/>
    </source>
</evidence>
<dbReference type="Pfam" id="PF00768">
    <property type="entry name" value="Peptidase_S11"/>
    <property type="match status" value="1"/>
</dbReference>
<dbReference type="InterPro" id="IPR037167">
    <property type="entry name" value="Peptidase_S11_C_sf"/>
</dbReference>
<dbReference type="GO" id="GO:0071555">
    <property type="term" value="P:cell wall organization"/>
    <property type="evidence" value="ECO:0007669"/>
    <property type="project" value="UniProtKB-KW"/>
</dbReference>
<dbReference type="PANTHER" id="PTHR21581">
    <property type="entry name" value="D-ALANYL-D-ALANINE CARBOXYPEPTIDASE"/>
    <property type="match status" value="1"/>
</dbReference>
<feature type="signal peptide" evidence="16">
    <location>
        <begin position="1"/>
        <end position="18"/>
    </location>
</feature>
<dbReference type="EC" id="3.4.16.4" evidence="4"/>
<dbReference type="OrthoDB" id="9795979at2"/>
<dbReference type="GO" id="GO:0009252">
    <property type="term" value="P:peptidoglycan biosynthetic process"/>
    <property type="evidence" value="ECO:0007669"/>
    <property type="project" value="UniProtKB-UniPathway"/>
</dbReference>
<dbReference type="GO" id="GO:0009002">
    <property type="term" value="F:serine-type D-Ala-D-Ala carboxypeptidase activity"/>
    <property type="evidence" value="ECO:0007669"/>
    <property type="project" value="UniProtKB-EC"/>
</dbReference>
<evidence type="ECO:0000256" key="13">
    <source>
        <dbReference type="PIRSR" id="PIRSR618044-1"/>
    </source>
</evidence>
<evidence type="ECO:0000256" key="11">
    <source>
        <dbReference type="ARBA" id="ARBA00023316"/>
    </source>
</evidence>
<evidence type="ECO:0000256" key="9">
    <source>
        <dbReference type="ARBA" id="ARBA00022960"/>
    </source>
</evidence>
<feature type="binding site" evidence="14">
    <location>
        <position position="217"/>
    </location>
    <ligand>
        <name>substrate</name>
    </ligand>
</feature>
<dbReference type="RefSeq" id="WP_076602343.1">
    <property type="nucleotide sequence ID" value="NZ_FTMD01000007.1"/>
</dbReference>
<keyword evidence="9" id="KW-0133">Cell shape</keyword>
<organism evidence="18 19">
    <name type="scientific">Aromatoleum tolulyticum</name>
    <dbReference type="NCBI Taxonomy" id="34027"/>
    <lineage>
        <taxon>Bacteria</taxon>
        <taxon>Pseudomonadati</taxon>
        <taxon>Pseudomonadota</taxon>
        <taxon>Betaproteobacteria</taxon>
        <taxon>Rhodocyclales</taxon>
        <taxon>Rhodocyclaceae</taxon>
        <taxon>Aromatoleum</taxon>
    </lineage>
</organism>
<feature type="domain" description="Peptidase S11 D-Ala-D-Ala carboxypeptidase A C-terminal" evidence="17">
    <location>
        <begin position="267"/>
        <end position="357"/>
    </location>
</feature>
<evidence type="ECO:0000256" key="16">
    <source>
        <dbReference type="SAM" id="SignalP"/>
    </source>
</evidence>
<keyword evidence="8" id="KW-0378">Hydrolase</keyword>
<dbReference type="Gene3D" id="2.60.410.10">
    <property type="entry name" value="D-Ala-D-Ala carboxypeptidase, C-terminal domain"/>
    <property type="match status" value="1"/>
</dbReference>
<sequence length="375" mass="41606">MRFLAALLFAVVSFAVSAQNVPPPTLAARSWLLMDQATGQVLAAREADARIEPASLTKLMTAYLTFAALKSGSITLQQTVPVSERAWRMEGSRMFIQPDRPVTVEELVQGMIIQSGNDACVALAELIAGSEESFAHLMNREAQRLGMKNTSFMNSSGLPDPNHYTTARDLSLLASAISRDFPEYYRYYSQKEYTYNKITQPNRNRLLWLDPTVDGLKTGHTAAAGYCLIASALRGQRRLVSVVLGTDSDTIRAQESLKLLNYGFQFFDTARLYSANQELSRFRVWKGEKNELPVGFLKDFVISLPKGQAEKVQSQLTSQQPVVAPLQKGQQVGTLQLTLDGQPIGEYPVVALQDVPVAGFFGRLWDTIVMWIKSL</sequence>
<dbReference type="Gene3D" id="3.40.710.10">
    <property type="entry name" value="DD-peptidase/beta-lactamase superfamily"/>
    <property type="match status" value="1"/>
</dbReference>
<evidence type="ECO:0000256" key="12">
    <source>
        <dbReference type="ARBA" id="ARBA00034000"/>
    </source>
</evidence>
<evidence type="ECO:0000256" key="5">
    <source>
        <dbReference type="ARBA" id="ARBA00022645"/>
    </source>
</evidence>
<dbReference type="GO" id="GO:0008360">
    <property type="term" value="P:regulation of cell shape"/>
    <property type="evidence" value="ECO:0007669"/>
    <property type="project" value="UniProtKB-KW"/>
</dbReference>
<evidence type="ECO:0000256" key="10">
    <source>
        <dbReference type="ARBA" id="ARBA00022984"/>
    </source>
</evidence>
<name>A0A1N6VWZ1_9RHOO</name>